<feature type="compositionally biased region" description="Low complexity" evidence="11">
    <location>
        <begin position="98"/>
        <end position="120"/>
    </location>
</feature>
<feature type="compositionally biased region" description="Basic and acidic residues" evidence="11">
    <location>
        <begin position="366"/>
        <end position="388"/>
    </location>
</feature>
<dbReference type="GeneID" id="68108796"/>
<reference evidence="13 14" key="1">
    <citation type="journal article" date="2019" name="Sci. Rep.">
        <title>Nanopore sequencing improves the draft genome of the human pathogenic amoeba Naegleria fowleri.</title>
        <authorList>
            <person name="Liechti N."/>
            <person name="Schurch N."/>
            <person name="Bruggmann R."/>
            <person name="Wittwer M."/>
        </authorList>
    </citation>
    <scope>NUCLEOTIDE SEQUENCE [LARGE SCALE GENOMIC DNA]</scope>
    <source>
        <strain evidence="13 14">ATCC 30894</strain>
    </source>
</reference>
<dbReference type="SMART" id="SM00220">
    <property type="entry name" value="S_TKc"/>
    <property type="match status" value="1"/>
</dbReference>
<dbReference type="RefSeq" id="XP_044563948.1">
    <property type="nucleotide sequence ID" value="XM_044704677.1"/>
</dbReference>
<gene>
    <name evidence="13" type="ORF">FDP41_001578</name>
</gene>
<feature type="region of interest" description="Disordered" evidence="11">
    <location>
        <begin position="545"/>
        <end position="634"/>
    </location>
</feature>
<feature type="compositionally biased region" description="Low complexity" evidence="11">
    <location>
        <begin position="988"/>
        <end position="1011"/>
    </location>
</feature>
<sequence length="1600" mass="179332">MSSKQEGPPSSSNNGGSSQQTYGSLRNSSHLQINTNTKRKSSENSPSSSYHTSGNRSGDSSSNPTTSSSSPSLFSSSSAIHSIGRPVSPHVSTSPLITTTNNNNNNQIHGPIPGISPIHHLYPSNHHSNADTDSPSLRKDVSTRSVSPSIPIPTSSSNISPTNHSFHHPHQLFDASDSSGTSMNNHNSNSNNNHNSSNNINYNKPPHYANRSTRPPSPLLMTNTTGVNNPYHQQQPTSFAVLQADPISQSNNGLLNPFQQLPSFPSSSQFPKNNINNNPLRGTATPKRSHGRGKGSPLNNHLGHQRSSSFDIHAIMEHYHLPTTSTIGNSIQNRLFNHSNNYQPNPSNLPFVTAPIVVLPQQHEDGINSMDSHDVKNDNNRSSRKNNDGLKMLTQSEYITTSNSHKSPSTSRISPSELSDDSEDSSPSSLATSTSNSSKKIPKLRIDIGSSKTLPLAHVPNNNSPFTKQQQSNMNPSSVVTQLEALIGSKNNIKQTTVSENTPTIDKFNSKGRQQQSQPQVPIKGFISNLYDEDVYDFLSEYPVRSRSVSPPPTSSLFSHPHKKKTPISTEKSPRAQQPGGAKTPTSVKEEKEHTDENYVTPPQRKSISRDNTISDEDADSNYVTPPSDMRTVSITEPHTDNFRLIRQSYSPFNDLSSPLSMIRKCQTPVALKTKAETLSSSFGHIKFYERRRKRYLMMITDQDSSVMEDELNMLREDFLEGKTNIMKRNKKIDQMSFSDMVYTEQFDKNPASEDDSFESCTHDQTIFLGKKSDEKIARFLATKMMISIDQLHTDLKAFIIELEEAVALQFPSLSEDSFVLEMKEIAHRITKTEVSELIKQVYMKELNDLLVCLRDLHSEADEQDLPRINFVLKELKKLLFIYSRVNRIIAVYNRIPDHLKVLGSSQGRKRSGSEANGIPRVNTPPVTELALLKKLSLNLDSTLTKKSGSSIDLIHNPSIFERQNLQITNLLKKWQEESTVITPRSEQSTLSSPRQPSSSSSMTSTPKSPQDTLFCRICEKFIDVDTFAEHTQSCARSHELNMKRIGCEQKFKQLMHQIKKRRREEPFGDIYSLVKACYKAKTKHELHDCVDNLKRLEAKLKKKDQQRNKLDMSTETQIVSVCIDLAEEKNKTLHEYVENFKKVSIMDFTLIKPISKGAYGRVYLARKISTPDIYAIKVIEKQYIYNHKNLSSKTLKNKDKLLTERNVLHQLMKSNHDSKCIVNFYYSFAGKKYFYIVMEYCPGGSLDCLLEQHINTYDSAFDIDKVRKIVAEIILALLELHSNNIVHRDLKPDNMLVDRNGRLKLTDFGLSEIGVMDREEKATSKPRISTPHPSSPPQLRPPVSSPNNSTESETSDGLVTVPGTPDYIAPELLLGAEHDYAVDYWSLGCITYELLFGVPPFNADTVEEIFDNILSGEYEWPEDLPPEIQNSGVEDFIRRLLDPNPKTRLGGKEIKDHEFLEPIDWDNLLNEELFTPTTELEDTSKFSPRKHQYPVTPTTHGFLSPFEAGGTSFNSDASSVDSPSPVKIVPSSQVLMSPMVNSSHTLSTSIDFSFSSSTAALKELNMQQYNEYVKKSNNNSRSSAKSTGSVVRSLNFSNM</sequence>
<feature type="compositionally biased region" description="Low complexity" evidence="11">
    <location>
        <begin position="7"/>
        <end position="18"/>
    </location>
</feature>
<feature type="compositionally biased region" description="Polar residues" evidence="11">
    <location>
        <begin position="393"/>
        <end position="413"/>
    </location>
</feature>
<feature type="compositionally biased region" description="Polar residues" evidence="11">
    <location>
        <begin position="492"/>
        <end position="504"/>
    </location>
</feature>
<evidence type="ECO:0000256" key="10">
    <source>
        <dbReference type="SAM" id="Coils"/>
    </source>
</evidence>
<dbReference type="Proteomes" id="UP000444721">
    <property type="component" value="Unassembled WGS sequence"/>
</dbReference>
<evidence type="ECO:0000256" key="7">
    <source>
        <dbReference type="ARBA" id="ARBA00022840"/>
    </source>
</evidence>
<dbReference type="InterPro" id="IPR008271">
    <property type="entry name" value="Ser/Thr_kinase_AS"/>
</dbReference>
<dbReference type="InterPro" id="IPR011009">
    <property type="entry name" value="Kinase-like_dom_sf"/>
</dbReference>
<evidence type="ECO:0000313" key="14">
    <source>
        <dbReference type="Proteomes" id="UP000444721"/>
    </source>
</evidence>
<feature type="compositionally biased region" description="Pro residues" evidence="11">
    <location>
        <begin position="1334"/>
        <end position="1345"/>
    </location>
</feature>
<evidence type="ECO:0000259" key="12">
    <source>
        <dbReference type="PROSITE" id="PS50011"/>
    </source>
</evidence>
<feature type="compositionally biased region" description="Polar residues" evidence="11">
    <location>
        <begin position="460"/>
        <end position="477"/>
    </location>
</feature>
<dbReference type="PANTHER" id="PTHR24356:SF1">
    <property type="entry name" value="SERINE_THREONINE-PROTEIN KINASE GREATWALL"/>
    <property type="match status" value="1"/>
</dbReference>
<dbReference type="CDD" id="cd05579">
    <property type="entry name" value="STKc_MAST_like"/>
    <property type="match status" value="1"/>
</dbReference>
<feature type="region of interest" description="Disordered" evidence="11">
    <location>
        <begin position="1320"/>
        <end position="1363"/>
    </location>
</feature>
<feature type="compositionally biased region" description="Low complexity" evidence="11">
    <location>
        <begin position="43"/>
        <end position="82"/>
    </location>
</feature>
<feature type="compositionally biased region" description="Polar residues" evidence="11">
    <location>
        <begin position="511"/>
        <end position="520"/>
    </location>
</feature>
<evidence type="ECO:0000256" key="5">
    <source>
        <dbReference type="ARBA" id="ARBA00022741"/>
    </source>
</evidence>
<dbReference type="GO" id="GO:0004674">
    <property type="term" value="F:protein serine/threonine kinase activity"/>
    <property type="evidence" value="ECO:0007669"/>
    <property type="project" value="UniProtKB-KW"/>
</dbReference>
<keyword evidence="6" id="KW-0418">Kinase</keyword>
<dbReference type="OrthoDB" id="162894at2759"/>
<evidence type="ECO:0000313" key="13">
    <source>
        <dbReference type="EMBL" id="KAF0979235.1"/>
    </source>
</evidence>
<evidence type="ECO:0000256" key="2">
    <source>
        <dbReference type="ARBA" id="ARBA00022527"/>
    </source>
</evidence>
<evidence type="ECO:0000256" key="4">
    <source>
        <dbReference type="ARBA" id="ARBA00022679"/>
    </source>
</evidence>
<organism evidence="13 14">
    <name type="scientific">Naegleria fowleri</name>
    <name type="common">Brain eating amoeba</name>
    <dbReference type="NCBI Taxonomy" id="5763"/>
    <lineage>
        <taxon>Eukaryota</taxon>
        <taxon>Discoba</taxon>
        <taxon>Heterolobosea</taxon>
        <taxon>Tetramitia</taxon>
        <taxon>Eutetramitia</taxon>
        <taxon>Vahlkampfiidae</taxon>
        <taxon>Naegleria</taxon>
    </lineage>
</organism>
<keyword evidence="5" id="KW-0547">Nucleotide-binding</keyword>
<feature type="compositionally biased region" description="Low complexity" evidence="11">
    <location>
        <begin position="1576"/>
        <end position="1587"/>
    </location>
</feature>
<feature type="region of interest" description="Disordered" evidence="11">
    <location>
        <begin position="251"/>
        <end position="305"/>
    </location>
</feature>
<protein>
    <recommendedName>
        <fullName evidence="1">non-specific serine/threonine protein kinase</fullName>
        <ecNumber evidence="1">2.7.11.1</ecNumber>
    </recommendedName>
</protein>
<evidence type="ECO:0000256" key="6">
    <source>
        <dbReference type="ARBA" id="ARBA00022777"/>
    </source>
</evidence>
<evidence type="ECO:0000256" key="3">
    <source>
        <dbReference type="ARBA" id="ARBA00022553"/>
    </source>
</evidence>
<feature type="compositionally biased region" description="Basic and acidic residues" evidence="11">
    <location>
        <begin position="588"/>
        <end position="597"/>
    </location>
</feature>
<dbReference type="VEuPathDB" id="AmoebaDB:NF0075280"/>
<dbReference type="VEuPathDB" id="AmoebaDB:FDP41_001578"/>
<dbReference type="InterPro" id="IPR050236">
    <property type="entry name" value="Ser_Thr_kinase_AGC"/>
</dbReference>
<dbReference type="FunFam" id="1.10.510.10:FF:000024">
    <property type="entry name" value="Probable serine/threonine-protein kinase cot-1"/>
    <property type="match status" value="1"/>
</dbReference>
<dbReference type="PANTHER" id="PTHR24356">
    <property type="entry name" value="SERINE/THREONINE-PROTEIN KINASE"/>
    <property type="match status" value="1"/>
</dbReference>
<feature type="region of interest" description="Disordered" evidence="11">
    <location>
        <begin position="983"/>
        <end position="1011"/>
    </location>
</feature>
<dbReference type="Pfam" id="PF00069">
    <property type="entry name" value="Pkinase"/>
    <property type="match status" value="1"/>
</dbReference>
<keyword evidence="2" id="KW-0723">Serine/threonine-protein kinase</keyword>
<keyword evidence="14" id="KW-1185">Reference proteome</keyword>
<comment type="caution">
    <text evidence="13">The sequence shown here is derived from an EMBL/GenBank/DDBJ whole genome shotgun (WGS) entry which is preliminary data.</text>
</comment>
<dbReference type="EC" id="2.7.11.1" evidence="1"/>
<feature type="compositionally biased region" description="Polar residues" evidence="11">
    <location>
        <begin position="210"/>
        <end position="233"/>
    </location>
</feature>
<evidence type="ECO:0000256" key="11">
    <source>
        <dbReference type="SAM" id="MobiDB-lite"/>
    </source>
</evidence>
<evidence type="ECO:0000256" key="9">
    <source>
        <dbReference type="ARBA" id="ARBA00048679"/>
    </source>
</evidence>
<dbReference type="GO" id="GO:0005524">
    <property type="term" value="F:ATP binding"/>
    <property type="evidence" value="ECO:0007669"/>
    <property type="project" value="UniProtKB-KW"/>
</dbReference>
<feature type="compositionally biased region" description="Low complexity" evidence="11">
    <location>
        <begin position="425"/>
        <end position="438"/>
    </location>
</feature>
<dbReference type="PROSITE" id="PS50011">
    <property type="entry name" value="PROTEIN_KINASE_DOM"/>
    <property type="match status" value="1"/>
</dbReference>
<feature type="compositionally biased region" description="Low complexity" evidence="11">
    <location>
        <begin position="178"/>
        <end position="203"/>
    </location>
</feature>
<dbReference type="PROSITE" id="PS00108">
    <property type="entry name" value="PROTEIN_KINASE_ST"/>
    <property type="match status" value="1"/>
</dbReference>
<dbReference type="Gene3D" id="3.30.200.20">
    <property type="entry name" value="Phosphorylase Kinase, domain 1"/>
    <property type="match status" value="2"/>
</dbReference>
<dbReference type="EMBL" id="VFQX01000027">
    <property type="protein sequence ID" value="KAF0979235.1"/>
    <property type="molecule type" value="Genomic_DNA"/>
</dbReference>
<feature type="compositionally biased region" description="Low complexity" evidence="11">
    <location>
        <begin position="143"/>
        <end position="163"/>
    </location>
</feature>
<evidence type="ECO:0000256" key="8">
    <source>
        <dbReference type="ARBA" id="ARBA00047899"/>
    </source>
</evidence>
<dbReference type="InterPro" id="IPR000719">
    <property type="entry name" value="Prot_kinase_dom"/>
</dbReference>
<name>A0A6A5C125_NAEFO</name>
<feature type="compositionally biased region" description="Polar residues" evidence="11">
    <location>
        <begin position="125"/>
        <end position="135"/>
    </location>
</feature>
<accession>A0A6A5C125</accession>
<keyword evidence="3" id="KW-0597">Phosphoprotein</keyword>
<dbReference type="OMA" id="IAVYNRI"/>
<dbReference type="SUPFAM" id="SSF56112">
    <property type="entry name" value="Protein kinase-like (PK-like)"/>
    <property type="match status" value="1"/>
</dbReference>
<feature type="region of interest" description="Disordered" evidence="11">
    <location>
        <begin position="1576"/>
        <end position="1600"/>
    </location>
</feature>
<dbReference type="VEuPathDB" id="AmoebaDB:NfTy_053880"/>
<comment type="catalytic activity">
    <reaction evidence="8">
        <text>L-threonyl-[protein] + ATP = O-phospho-L-threonyl-[protein] + ADP + H(+)</text>
        <dbReference type="Rhea" id="RHEA:46608"/>
        <dbReference type="Rhea" id="RHEA-COMP:11060"/>
        <dbReference type="Rhea" id="RHEA-COMP:11605"/>
        <dbReference type="ChEBI" id="CHEBI:15378"/>
        <dbReference type="ChEBI" id="CHEBI:30013"/>
        <dbReference type="ChEBI" id="CHEBI:30616"/>
        <dbReference type="ChEBI" id="CHEBI:61977"/>
        <dbReference type="ChEBI" id="CHEBI:456216"/>
        <dbReference type="EC" id="2.7.11.1"/>
    </reaction>
</comment>
<feature type="compositionally biased region" description="Polar residues" evidence="11">
    <location>
        <begin position="19"/>
        <end position="36"/>
    </location>
</feature>
<feature type="region of interest" description="Disordered" evidence="11">
    <location>
        <begin position="1"/>
        <end position="233"/>
    </location>
</feature>
<feature type="coiled-coil region" evidence="10">
    <location>
        <begin position="1080"/>
        <end position="1114"/>
    </location>
</feature>
<feature type="domain" description="Protein kinase" evidence="12">
    <location>
        <begin position="1149"/>
        <end position="1461"/>
    </location>
</feature>
<proteinExistence type="predicted"/>
<evidence type="ECO:0000256" key="1">
    <source>
        <dbReference type="ARBA" id="ARBA00012513"/>
    </source>
</evidence>
<keyword evidence="4" id="KW-0808">Transferase</keyword>
<dbReference type="GO" id="GO:0035556">
    <property type="term" value="P:intracellular signal transduction"/>
    <property type="evidence" value="ECO:0007669"/>
    <property type="project" value="TreeGrafter"/>
</dbReference>
<dbReference type="Gene3D" id="1.10.510.10">
    <property type="entry name" value="Transferase(Phosphotransferase) domain 1"/>
    <property type="match status" value="2"/>
</dbReference>
<feature type="compositionally biased region" description="Low complexity" evidence="11">
    <location>
        <begin position="257"/>
        <end position="271"/>
    </location>
</feature>
<comment type="catalytic activity">
    <reaction evidence="9">
        <text>L-seryl-[protein] + ATP = O-phospho-L-seryl-[protein] + ADP + H(+)</text>
        <dbReference type="Rhea" id="RHEA:17989"/>
        <dbReference type="Rhea" id="RHEA-COMP:9863"/>
        <dbReference type="Rhea" id="RHEA-COMP:11604"/>
        <dbReference type="ChEBI" id="CHEBI:15378"/>
        <dbReference type="ChEBI" id="CHEBI:29999"/>
        <dbReference type="ChEBI" id="CHEBI:30616"/>
        <dbReference type="ChEBI" id="CHEBI:83421"/>
        <dbReference type="ChEBI" id="CHEBI:456216"/>
        <dbReference type="EC" id="2.7.11.1"/>
    </reaction>
</comment>
<keyword evidence="7" id="KW-0067">ATP-binding</keyword>
<dbReference type="GO" id="GO:0007010">
    <property type="term" value="P:cytoskeleton organization"/>
    <property type="evidence" value="ECO:0007669"/>
    <property type="project" value="UniProtKB-ARBA"/>
</dbReference>
<keyword evidence="10" id="KW-0175">Coiled coil</keyword>
<feature type="region of interest" description="Disordered" evidence="11">
    <location>
        <begin position="492"/>
        <end position="521"/>
    </location>
</feature>
<feature type="compositionally biased region" description="Polar residues" evidence="11">
    <location>
        <begin position="1588"/>
        <end position="1600"/>
    </location>
</feature>
<feature type="region of interest" description="Disordered" evidence="11">
    <location>
        <begin position="366"/>
        <end position="477"/>
    </location>
</feature>